<name>A0ABS4EGR0_9HYPH</name>
<protein>
    <recommendedName>
        <fullName evidence="1">DNA mimic protein DMP19 C-terminal domain-containing protein</fullName>
    </recommendedName>
</protein>
<proteinExistence type="predicted"/>
<dbReference type="Proteomes" id="UP000823786">
    <property type="component" value="Unassembled WGS sequence"/>
</dbReference>
<sequence length="308" mass="33857">MPIYLLGLRLNTPTEEEAVKARASLADILAAFAPTERPILMLTAVDRWTDGPEGMRNFFFLDKGVFLGEVIKTLETAGLEAHAALFREGRALLDWDHSAPGENHSPLSNGNGDIVDPVVGARLDDLSRRYNALPSLIEVAAQRLSDSTELSSMYESLRSEASDDLKLEFLASGLMNCLASPERPTNLLHSLAELPPAYTRLIAIYLFVAELENGSMHQFFYNDSGALAPDIVEVLKSMGLVVQANAVQSGIDGFPVPYPRDLKTRREFMGLQNSEFDETLSGLSDMIDYGALRDAWLKDARQTGILPL</sequence>
<accession>A0ABS4EGR0</accession>
<dbReference type="EMBL" id="JAGGJV010000001">
    <property type="protein sequence ID" value="MBP1857128.1"/>
    <property type="molecule type" value="Genomic_DNA"/>
</dbReference>
<keyword evidence="3" id="KW-1185">Reference proteome</keyword>
<evidence type="ECO:0000313" key="3">
    <source>
        <dbReference type="Proteomes" id="UP000823786"/>
    </source>
</evidence>
<reference evidence="2 3" key="1">
    <citation type="submission" date="2021-03" db="EMBL/GenBank/DDBJ databases">
        <title>Genomic Encyclopedia of Type Strains, Phase IV (KMG-IV): sequencing the most valuable type-strain genomes for metagenomic binning, comparative biology and taxonomic classification.</title>
        <authorList>
            <person name="Goeker M."/>
        </authorList>
    </citation>
    <scope>NUCLEOTIDE SEQUENCE [LARGE SCALE GENOMIC DNA]</scope>
    <source>
        <strain evidence="2 3">DSM 26427</strain>
    </source>
</reference>
<gene>
    <name evidence="2" type="ORF">J2Z75_000608</name>
</gene>
<feature type="domain" description="DNA mimic protein DMP19 C-terminal" evidence="1">
    <location>
        <begin position="193"/>
        <end position="294"/>
    </location>
</feature>
<organism evidence="2 3">
    <name type="scientific">Rhizobium herbae</name>
    <dbReference type="NCBI Taxonomy" id="508661"/>
    <lineage>
        <taxon>Bacteria</taxon>
        <taxon>Pseudomonadati</taxon>
        <taxon>Pseudomonadota</taxon>
        <taxon>Alphaproteobacteria</taxon>
        <taxon>Hyphomicrobiales</taxon>
        <taxon>Rhizobiaceae</taxon>
        <taxon>Rhizobium/Agrobacterium group</taxon>
        <taxon>Rhizobium</taxon>
    </lineage>
</organism>
<dbReference type="Pfam" id="PF14300">
    <property type="entry name" value="DMP19"/>
    <property type="match status" value="1"/>
</dbReference>
<comment type="caution">
    <text evidence="2">The sequence shown here is derived from an EMBL/GenBank/DDBJ whole genome shotgun (WGS) entry which is preliminary data.</text>
</comment>
<evidence type="ECO:0000313" key="2">
    <source>
        <dbReference type="EMBL" id="MBP1857128.1"/>
    </source>
</evidence>
<dbReference type="RefSeq" id="WP_209847558.1">
    <property type="nucleotide sequence ID" value="NZ_JAGGJV010000001.1"/>
</dbReference>
<dbReference type="InterPro" id="IPR025402">
    <property type="entry name" value="DMP19_C"/>
</dbReference>
<dbReference type="Gene3D" id="1.20.1420.60">
    <property type="match status" value="1"/>
</dbReference>
<evidence type="ECO:0000259" key="1">
    <source>
        <dbReference type="Pfam" id="PF14300"/>
    </source>
</evidence>